<dbReference type="EMBL" id="BK014721">
    <property type="protein sequence ID" value="DAD69462.1"/>
    <property type="molecule type" value="Genomic_DNA"/>
</dbReference>
<evidence type="ECO:0000313" key="1">
    <source>
        <dbReference type="EMBL" id="DAD69462.1"/>
    </source>
</evidence>
<protein>
    <submittedName>
        <fullName evidence="1">Uncharacterized protein</fullName>
    </submittedName>
</protein>
<proteinExistence type="predicted"/>
<reference evidence="1" key="1">
    <citation type="journal article" date="2021" name="Proc. Natl. Acad. Sci. U.S.A.">
        <title>A Catalog of Tens of Thousands of Viruses from Human Metagenomes Reveals Hidden Associations with Chronic Diseases.</title>
        <authorList>
            <person name="Tisza M.J."/>
            <person name="Buck C.B."/>
        </authorList>
    </citation>
    <scope>NUCLEOTIDE SEQUENCE</scope>
    <source>
        <strain evidence="1">CtqMr7</strain>
    </source>
</reference>
<sequence>MSDKNFESVQAILEEAGLIHHQQNISAEIQGNHIILNDGIIADSNYNDLVDFEDVAVFCGGEKMEVSNIDAENGVIELANNSKNGEIANVSYNYSNVRQALVEKIRGEVLAEIRKVLAISTIEQNRDIVGYIVRIYAAGKLLVREYGFNQEMADTSKDGYRKIDLAKAEIKALQETEEEKRTENEVWSTGDEDLFGKYRQRKVEDF</sequence>
<organism evidence="1">
    <name type="scientific">Myoviridae sp. ctqMr7</name>
    <dbReference type="NCBI Taxonomy" id="2823552"/>
    <lineage>
        <taxon>Viruses</taxon>
        <taxon>Duplodnaviria</taxon>
        <taxon>Heunggongvirae</taxon>
        <taxon>Uroviricota</taxon>
        <taxon>Caudoviricetes</taxon>
    </lineage>
</organism>
<accession>A0A8S5LHI6</accession>
<name>A0A8S5LHI6_9CAUD</name>